<evidence type="ECO:0000313" key="3">
    <source>
        <dbReference type="Proteomes" id="UP001085076"/>
    </source>
</evidence>
<dbReference type="AlphaFoldDB" id="A0A9D5HS29"/>
<dbReference type="SUPFAM" id="SSF46934">
    <property type="entry name" value="UBA-like"/>
    <property type="match status" value="1"/>
</dbReference>
<dbReference type="EMBL" id="JAGGNH010000001">
    <property type="protein sequence ID" value="KAJ0986311.1"/>
    <property type="molecule type" value="Genomic_DNA"/>
</dbReference>
<feature type="compositionally biased region" description="Basic and acidic residues" evidence="1">
    <location>
        <begin position="22"/>
        <end position="39"/>
    </location>
</feature>
<feature type="region of interest" description="Disordered" evidence="1">
    <location>
        <begin position="1"/>
        <end position="42"/>
    </location>
</feature>
<dbReference type="PANTHER" id="PTHR46713:SF1">
    <property type="entry name" value="F13M7.16 PROTEIN"/>
    <property type="match status" value="1"/>
</dbReference>
<keyword evidence="3" id="KW-1185">Reference proteome</keyword>
<dbReference type="InterPro" id="IPR009060">
    <property type="entry name" value="UBA-like_sf"/>
</dbReference>
<evidence type="ECO:0000256" key="1">
    <source>
        <dbReference type="SAM" id="MobiDB-lite"/>
    </source>
</evidence>
<dbReference type="Gene3D" id="1.10.8.10">
    <property type="entry name" value="DNA helicase RuvA subunit, C-terminal domain"/>
    <property type="match status" value="1"/>
</dbReference>
<name>A0A9D5HS29_9LILI</name>
<dbReference type="PANTHER" id="PTHR46713">
    <property type="entry name" value="F13M7.16 PROTEIN"/>
    <property type="match status" value="1"/>
</dbReference>
<protein>
    <submittedName>
        <fullName evidence="2">Uncharacterized protein</fullName>
    </submittedName>
</protein>
<comment type="caution">
    <text evidence="2">The sequence shown here is derived from an EMBL/GenBank/DDBJ whole genome shotgun (WGS) entry which is preliminary data.</text>
</comment>
<dbReference type="Proteomes" id="UP001085076">
    <property type="component" value="Miscellaneous, Linkage group lg01"/>
</dbReference>
<reference evidence="2" key="1">
    <citation type="submission" date="2021-03" db="EMBL/GenBank/DDBJ databases">
        <authorList>
            <person name="Li Z."/>
            <person name="Yang C."/>
        </authorList>
    </citation>
    <scope>NUCLEOTIDE SEQUENCE</scope>
    <source>
        <strain evidence="2">Dzin_1.0</strain>
        <tissue evidence="2">Leaf</tissue>
    </source>
</reference>
<proteinExistence type="predicted"/>
<organism evidence="2 3">
    <name type="scientific">Dioscorea zingiberensis</name>
    <dbReference type="NCBI Taxonomy" id="325984"/>
    <lineage>
        <taxon>Eukaryota</taxon>
        <taxon>Viridiplantae</taxon>
        <taxon>Streptophyta</taxon>
        <taxon>Embryophyta</taxon>
        <taxon>Tracheophyta</taxon>
        <taxon>Spermatophyta</taxon>
        <taxon>Magnoliopsida</taxon>
        <taxon>Liliopsida</taxon>
        <taxon>Dioscoreales</taxon>
        <taxon>Dioscoreaceae</taxon>
        <taxon>Dioscorea</taxon>
    </lineage>
</organism>
<dbReference type="OrthoDB" id="10254930at2759"/>
<reference evidence="2" key="2">
    <citation type="journal article" date="2022" name="Hortic Res">
        <title>The genome of Dioscorea zingiberensis sheds light on the biosynthesis, origin and evolution of the medicinally important diosgenin saponins.</title>
        <authorList>
            <person name="Li Y."/>
            <person name="Tan C."/>
            <person name="Li Z."/>
            <person name="Guo J."/>
            <person name="Li S."/>
            <person name="Chen X."/>
            <person name="Wang C."/>
            <person name="Dai X."/>
            <person name="Yang H."/>
            <person name="Song W."/>
            <person name="Hou L."/>
            <person name="Xu J."/>
            <person name="Tong Z."/>
            <person name="Xu A."/>
            <person name="Yuan X."/>
            <person name="Wang W."/>
            <person name="Yang Q."/>
            <person name="Chen L."/>
            <person name="Sun Z."/>
            <person name="Wang K."/>
            <person name="Pan B."/>
            <person name="Chen J."/>
            <person name="Bao Y."/>
            <person name="Liu F."/>
            <person name="Qi X."/>
            <person name="Gang D.R."/>
            <person name="Wen J."/>
            <person name="Li J."/>
        </authorList>
    </citation>
    <scope>NUCLEOTIDE SEQUENCE</scope>
    <source>
        <strain evidence="2">Dzin_1.0</strain>
    </source>
</reference>
<evidence type="ECO:0000313" key="2">
    <source>
        <dbReference type="EMBL" id="KAJ0986311.1"/>
    </source>
</evidence>
<sequence length="93" mass="10152">MDLHTKRTGHAEFANKTSETAKPIDLEKPAKADGGHEGEVFAGPRVAGPEVMVVPEVDQKMLAELESMSFPIACATRALHYSGKIIENLFHLH</sequence>
<gene>
    <name evidence="2" type="ORF">J5N97_004667</name>
</gene>
<accession>A0A9D5HS29</accession>